<dbReference type="FunCoup" id="A0A2V0P353">
    <property type="interactions" value="2061"/>
</dbReference>
<dbReference type="PANTHER" id="PTHR10984">
    <property type="entry name" value="ENDOPLASMIC RETICULUM-GOLGI INTERMEDIATE COMPARTMENT PROTEIN"/>
    <property type="match status" value="1"/>
</dbReference>
<keyword evidence="3 6" id="KW-1133">Transmembrane helix</keyword>
<dbReference type="STRING" id="307507.A0A2V0P353"/>
<feature type="domain" description="Endoplasmic reticulum vesicle transporter C-terminal" evidence="7">
    <location>
        <begin position="164"/>
        <end position="231"/>
    </location>
</feature>
<evidence type="ECO:0000256" key="2">
    <source>
        <dbReference type="ARBA" id="ARBA00022692"/>
    </source>
</evidence>
<proteinExistence type="predicted"/>
<dbReference type="PANTHER" id="PTHR10984:SF82">
    <property type="entry name" value="ENDOPLASMIC RETICULUM VESICLE TRANSPORTER PROTEIN"/>
    <property type="match status" value="1"/>
</dbReference>
<dbReference type="Pfam" id="PF13850">
    <property type="entry name" value="ERGIC_N"/>
    <property type="match status" value="1"/>
</dbReference>
<dbReference type="Pfam" id="PF07970">
    <property type="entry name" value="COPIIcoated_ERV"/>
    <property type="match status" value="3"/>
</dbReference>
<evidence type="ECO:0000256" key="3">
    <source>
        <dbReference type="ARBA" id="ARBA00022989"/>
    </source>
</evidence>
<comment type="caution">
    <text evidence="9">The sequence shown here is derived from an EMBL/GenBank/DDBJ whole genome shotgun (WGS) entry which is preliminary data.</text>
</comment>
<dbReference type="EMBL" id="BDRX01000026">
    <property type="protein sequence ID" value="GBF91637.1"/>
    <property type="molecule type" value="Genomic_DNA"/>
</dbReference>
<comment type="subcellular location">
    <subcellularLocation>
        <location evidence="1">Membrane</location>
    </subcellularLocation>
</comment>
<evidence type="ECO:0000259" key="7">
    <source>
        <dbReference type="Pfam" id="PF07970"/>
    </source>
</evidence>
<organism evidence="9 10">
    <name type="scientific">Raphidocelis subcapitata</name>
    <dbReference type="NCBI Taxonomy" id="307507"/>
    <lineage>
        <taxon>Eukaryota</taxon>
        <taxon>Viridiplantae</taxon>
        <taxon>Chlorophyta</taxon>
        <taxon>core chlorophytes</taxon>
        <taxon>Chlorophyceae</taxon>
        <taxon>CS clade</taxon>
        <taxon>Sphaeropleales</taxon>
        <taxon>Selenastraceae</taxon>
        <taxon>Raphidocelis</taxon>
    </lineage>
</organism>
<evidence type="ECO:0000313" key="9">
    <source>
        <dbReference type="EMBL" id="GBF91637.1"/>
    </source>
</evidence>
<keyword evidence="4 6" id="KW-0472">Membrane</keyword>
<gene>
    <name evidence="9" type="ORF">Rsub_03941</name>
</gene>
<dbReference type="GO" id="GO:0016020">
    <property type="term" value="C:membrane"/>
    <property type="evidence" value="ECO:0007669"/>
    <property type="project" value="UniProtKB-SubCell"/>
</dbReference>
<dbReference type="InParanoid" id="A0A2V0P353"/>
<dbReference type="InterPro" id="IPR039542">
    <property type="entry name" value="Erv_N"/>
</dbReference>
<protein>
    <submittedName>
        <fullName evidence="9">Uncharacterized protein</fullName>
    </submittedName>
</protein>
<dbReference type="InterPro" id="IPR045888">
    <property type="entry name" value="Erv"/>
</dbReference>
<evidence type="ECO:0000256" key="5">
    <source>
        <dbReference type="SAM" id="MobiDB-lite"/>
    </source>
</evidence>
<dbReference type="GO" id="GO:0030134">
    <property type="term" value="C:COPII-coated ER to Golgi transport vesicle"/>
    <property type="evidence" value="ECO:0007669"/>
    <property type="project" value="TreeGrafter"/>
</dbReference>
<feature type="transmembrane region" description="Helical" evidence="6">
    <location>
        <begin position="430"/>
        <end position="451"/>
    </location>
</feature>
<feature type="transmembrane region" description="Helical" evidence="6">
    <location>
        <begin position="32"/>
        <end position="55"/>
    </location>
</feature>
<feature type="region of interest" description="Disordered" evidence="5">
    <location>
        <begin position="127"/>
        <end position="152"/>
    </location>
</feature>
<dbReference type="GO" id="GO:0005783">
    <property type="term" value="C:endoplasmic reticulum"/>
    <property type="evidence" value="ECO:0007669"/>
    <property type="project" value="TreeGrafter"/>
</dbReference>
<feature type="domain" description="Endoplasmic reticulum vesicle transporter C-terminal" evidence="7">
    <location>
        <begin position="354"/>
        <end position="452"/>
    </location>
</feature>
<dbReference type="AlphaFoldDB" id="A0A2V0P353"/>
<evidence type="ECO:0000256" key="4">
    <source>
        <dbReference type="ARBA" id="ARBA00023136"/>
    </source>
</evidence>
<evidence type="ECO:0000256" key="6">
    <source>
        <dbReference type="SAM" id="Phobius"/>
    </source>
</evidence>
<dbReference type="InterPro" id="IPR012936">
    <property type="entry name" value="Erv_C"/>
</dbReference>
<accession>A0A2V0P353</accession>
<feature type="domain" description="Endoplasmic reticulum vesicle transporter N-terminal" evidence="8">
    <location>
        <begin position="19"/>
        <end position="108"/>
    </location>
</feature>
<evidence type="ECO:0000259" key="8">
    <source>
        <dbReference type="Pfam" id="PF13850"/>
    </source>
</evidence>
<evidence type="ECO:0000313" key="10">
    <source>
        <dbReference type="Proteomes" id="UP000247498"/>
    </source>
</evidence>
<name>A0A2V0P353_9CHLO</name>
<keyword evidence="2 6" id="KW-0812">Transmembrane</keyword>
<dbReference type="OrthoDB" id="270930at2759"/>
<dbReference type="Proteomes" id="UP000247498">
    <property type="component" value="Unassembled WGS sequence"/>
</dbReference>
<reference evidence="9 10" key="1">
    <citation type="journal article" date="2018" name="Sci. Rep.">
        <title>Raphidocelis subcapitata (=Pseudokirchneriella subcapitata) provides an insight into genome evolution and environmental adaptations in the Sphaeropleales.</title>
        <authorList>
            <person name="Suzuki S."/>
            <person name="Yamaguchi H."/>
            <person name="Nakajima N."/>
            <person name="Kawachi M."/>
        </authorList>
    </citation>
    <scope>NUCLEOTIDE SEQUENCE [LARGE SCALE GENOMIC DNA]</scope>
    <source>
        <strain evidence="9 10">NIES-35</strain>
    </source>
</reference>
<keyword evidence="10" id="KW-1185">Reference proteome</keyword>
<sequence>MGAPASTQPAPAGRVLGALTAFDAFPKVSDDFFHRTTSGGIITVVAYAFMLLLFLTETRLWLEVRTTHELVVDSSRGETIRIDFDVEFPRMPCAWLSLDAMDVSGELHLDVAHDIMKQRLSASGAPVSDAERHSIGGGGAAPKQPAAAGGGGNGTVAAAKCGTCYGAEDSEHPCCNTCAEVRAAYERKGWTALRLSDVAQCAEDDYHAAIKAQEGEGCRMWGRLEVNKVAARAGNPKSSVQWLWLWGVGNFHFAAGRSYQQGTVHIHDLAPFTGKALDFAHRIRRLSFGPGYPGNINPLDGAESSAVLAAAAGSGSGSSSSGGASRSGAAGARDGAHAGGAAAAGGGGGVAKAPVGMFQYFLKVVPTVYVDRANATIASNQYSVTEHFRESVVARGGAAGAASARTLPGVFVFYDLSPVRVVISESRPSFLHYLTNLCAIVGGVFAVSGLLDGAVHQGQCALRKARMGKLM</sequence>
<evidence type="ECO:0000256" key="1">
    <source>
        <dbReference type="ARBA" id="ARBA00004370"/>
    </source>
</evidence>
<feature type="domain" description="Endoplasmic reticulum vesicle transporter C-terminal" evidence="7">
    <location>
        <begin position="249"/>
        <end position="304"/>
    </location>
</feature>